<dbReference type="Proteomes" id="UP000824881">
    <property type="component" value="Unassembled WGS sequence"/>
</dbReference>
<gene>
    <name evidence="1" type="ORF">CCMSSC00406_0007024</name>
</gene>
<proteinExistence type="predicted"/>
<protein>
    <submittedName>
        <fullName evidence="1">Uncharacterized protein</fullName>
    </submittedName>
</protein>
<accession>A0ACB7J758</accession>
<evidence type="ECO:0000313" key="2">
    <source>
        <dbReference type="Proteomes" id="UP000824881"/>
    </source>
</evidence>
<comment type="caution">
    <text evidence="1">The sequence shown here is derived from an EMBL/GenBank/DDBJ whole genome shotgun (WGS) entry which is preliminary data.</text>
</comment>
<dbReference type="EMBL" id="WQMT02000003">
    <property type="protein sequence ID" value="KAG9225193.1"/>
    <property type="molecule type" value="Genomic_DNA"/>
</dbReference>
<sequence length="535" mass="57372">MHFPGFVLLALCAVASAQAPAPVIDVGNAKYQGFVDSNTNISVYLGIRYAAAPLGELRWQAPQSPPIFPDTQSAVTQPPECPQASSGTSPTNPIPKAALSRRATDITFSEDCLFLNLYVPGNSVPKRKLPVVVWIHGGGYIAFGAAEYDGRDLINGAGKEVVAVVIQYRLGVFGFLSSSKIKDKGVLNAGLLDQEFALEWVQKHISNFGGDPNQVTIWGESAGAGSVLQHVIARDGKTHPPLFRAAITSSSFLPPQYLFNDPYPESVFGQVVSLSGCANSTDALSCLRAADFSVLQAANLAVNTGAFFGTFATAPVIDGEFVTQRPTQALRQKKVNGRVLLAVTNTHEGDIFVDPNAITSSNMGAAQYANLLYPRIGSEQAALAGRLYDGVGSPVEQANAIMGESVFTCPSYYLLNAFPGRSFKAEYAVPPALHGDDLPYYFPTSIGSPPPTFNNTAFATSFAQSFFNVALFMDPNHKLGKSSTTPPWPSFLLGNTEMLFNRTEGKQPDIRPIGTDSKLLQRCAFWESVSHLTSQ</sequence>
<keyword evidence="2" id="KW-1185">Reference proteome</keyword>
<reference evidence="1 2" key="1">
    <citation type="journal article" date="2021" name="Appl. Environ. Microbiol.">
        <title>Genetic linkage and physical mapping for an oyster mushroom Pleurotus cornucopiae and QTL analysis for the trait cap color.</title>
        <authorList>
            <person name="Zhang Y."/>
            <person name="Gao W."/>
            <person name="Sonnenberg A."/>
            <person name="Chen Q."/>
            <person name="Zhang J."/>
            <person name="Huang C."/>
        </authorList>
    </citation>
    <scope>NUCLEOTIDE SEQUENCE [LARGE SCALE GENOMIC DNA]</scope>
    <source>
        <strain evidence="1">CCMSSC00406</strain>
    </source>
</reference>
<evidence type="ECO:0000313" key="1">
    <source>
        <dbReference type="EMBL" id="KAG9225193.1"/>
    </source>
</evidence>
<name>A0ACB7J758_PLECO</name>
<organism evidence="1 2">
    <name type="scientific">Pleurotus cornucopiae</name>
    <name type="common">Cornucopia mushroom</name>
    <dbReference type="NCBI Taxonomy" id="5321"/>
    <lineage>
        <taxon>Eukaryota</taxon>
        <taxon>Fungi</taxon>
        <taxon>Dikarya</taxon>
        <taxon>Basidiomycota</taxon>
        <taxon>Agaricomycotina</taxon>
        <taxon>Agaricomycetes</taxon>
        <taxon>Agaricomycetidae</taxon>
        <taxon>Agaricales</taxon>
        <taxon>Pleurotineae</taxon>
        <taxon>Pleurotaceae</taxon>
        <taxon>Pleurotus</taxon>
    </lineage>
</organism>